<keyword evidence="2" id="KW-1185">Reference proteome</keyword>
<evidence type="ECO:0000313" key="2">
    <source>
        <dbReference type="Proteomes" id="UP000257109"/>
    </source>
</evidence>
<reference evidence="1" key="1">
    <citation type="submission" date="2018-05" db="EMBL/GenBank/DDBJ databases">
        <title>Draft genome of Mucuna pruriens seed.</title>
        <authorList>
            <person name="Nnadi N.E."/>
            <person name="Vos R."/>
            <person name="Hasami M.H."/>
            <person name="Devisetty U.K."/>
            <person name="Aguiy J.C."/>
        </authorList>
    </citation>
    <scope>NUCLEOTIDE SEQUENCE [LARGE SCALE GENOMIC DNA]</scope>
    <source>
        <strain evidence="1">JCA_2017</strain>
    </source>
</reference>
<dbReference type="AlphaFoldDB" id="A0A371F042"/>
<protein>
    <submittedName>
        <fullName evidence="1">Uncharacterized protein</fullName>
    </submittedName>
</protein>
<dbReference type="EMBL" id="QJKJ01011243">
    <property type="protein sequence ID" value="RDX71665.1"/>
    <property type="molecule type" value="Genomic_DNA"/>
</dbReference>
<organism evidence="1 2">
    <name type="scientific">Mucuna pruriens</name>
    <name type="common">Velvet bean</name>
    <name type="synonym">Dolichos pruriens</name>
    <dbReference type="NCBI Taxonomy" id="157652"/>
    <lineage>
        <taxon>Eukaryota</taxon>
        <taxon>Viridiplantae</taxon>
        <taxon>Streptophyta</taxon>
        <taxon>Embryophyta</taxon>
        <taxon>Tracheophyta</taxon>
        <taxon>Spermatophyta</taxon>
        <taxon>Magnoliopsida</taxon>
        <taxon>eudicotyledons</taxon>
        <taxon>Gunneridae</taxon>
        <taxon>Pentapetalae</taxon>
        <taxon>rosids</taxon>
        <taxon>fabids</taxon>
        <taxon>Fabales</taxon>
        <taxon>Fabaceae</taxon>
        <taxon>Papilionoideae</taxon>
        <taxon>50 kb inversion clade</taxon>
        <taxon>NPAAA clade</taxon>
        <taxon>indigoferoid/millettioid clade</taxon>
        <taxon>Phaseoleae</taxon>
        <taxon>Mucuna</taxon>
    </lineage>
</organism>
<gene>
    <name evidence="1" type="ORF">CR513_48939</name>
</gene>
<accession>A0A371F042</accession>
<evidence type="ECO:0000313" key="1">
    <source>
        <dbReference type="EMBL" id="RDX71665.1"/>
    </source>
</evidence>
<comment type="caution">
    <text evidence="1">The sequence shown here is derived from an EMBL/GenBank/DDBJ whole genome shotgun (WGS) entry which is preliminary data.</text>
</comment>
<name>A0A371F042_MUCPR</name>
<sequence>MSPYQIAFGKACHLRVEIKHKAYWVVKQCNLTYDQAWKQRKFQLQELDELRLEERVLSWPESTSIHFTFKAHRRYLLYD</sequence>
<dbReference type="Proteomes" id="UP000257109">
    <property type="component" value="Unassembled WGS sequence"/>
</dbReference>
<feature type="non-terminal residue" evidence="1">
    <location>
        <position position="1"/>
    </location>
</feature>
<dbReference type="OrthoDB" id="1415873at2759"/>
<proteinExistence type="predicted"/>